<evidence type="ECO:0000259" key="5">
    <source>
        <dbReference type="PROSITE" id="PS50003"/>
    </source>
</evidence>
<dbReference type="Pfam" id="PF07647">
    <property type="entry name" value="SAM_2"/>
    <property type="match status" value="1"/>
</dbReference>
<dbReference type="PANTHER" id="PTHR12844:SF42">
    <property type="entry name" value="CONNECTOR ENHANCER OF KSR PROTEIN CNK"/>
    <property type="match status" value="1"/>
</dbReference>
<protein>
    <submittedName>
        <fullName evidence="7">Uncharacterized protein</fullName>
    </submittedName>
</protein>
<keyword evidence="8" id="KW-1185">Reference proteome</keyword>
<dbReference type="InterPro" id="IPR036028">
    <property type="entry name" value="SH3-like_dom_sf"/>
</dbReference>
<feature type="domain" description="SH3" evidence="4">
    <location>
        <begin position="4"/>
        <end position="67"/>
    </location>
</feature>
<feature type="compositionally biased region" description="Polar residues" evidence="3">
    <location>
        <begin position="832"/>
        <end position="841"/>
    </location>
</feature>
<dbReference type="Gene3D" id="2.30.29.30">
    <property type="entry name" value="Pleckstrin-homology domain (PH domain)/Phosphotyrosine-binding domain (PTB)"/>
    <property type="match status" value="1"/>
</dbReference>
<dbReference type="CDD" id="cd00174">
    <property type="entry name" value="SH3"/>
    <property type="match status" value="1"/>
</dbReference>
<dbReference type="Gene3D" id="1.10.150.50">
    <property type="entry name" value="Transcription Factor, Ets-1"/>
    <property type="match status" value="1"/>
</dbReference>
<evidence type="ECO:0000259" key="6">
    <source>
        <dbReference type="PROSITE" id="PS50105"/>
    </source>
</evidence>
<evidence type="ECO:0000259" key="4">
    <source>
        <dbReference type="PROSITE" id="PS50002"/>
    </source>
</evidence>
<feature type="compositionally biased region" description="Polar residues" evidence="3">
    <location>
        <begin position="456"/>
        <end position="465"/>
    </location>
</feature>
<feature type="compositionally biased region" description="Polar residues" evidence="3">
    <location>
        <begin position="199"/>
        <end position="210"/>
    </location>
</feature>
<feature type="compositionally biased region" description="Polar residues" evidence="3">
    <location>
        <begin position="382"/>
        <end position="392"/>
    </location>
</feature>
<dbReference type="AlphaFoldDB" id="A0AAJ5YTE0"/>
<dbReference type="PROSITE" id="PS50002">
    <property type="entry name" value="SH3"/>
    <property type="match status" value="1"/>
</dbReference>
<feature type="region of interest" description="Disordered" evidence="3">
    <location>
        <begin position="659"/>
        <end position="725"/>
    </location>
</feature>
<feature type="region of interest" description="Disordered" evidence="3">
    <location>
        <begin position="94"/>
        <end position="139"/>
    </location>
</feature>
<feature type="domain" description="SAM" evidence="6">
    <location>
        <begin position="576"/>
        <end position="640"/>
    </location>
</feature>
<dbReference type="EMBL" id="CP119944">
    <property type="protein sequence ID" value="WFC98930.1"/>
    <property type="molecule type" value="Genomic_DNA"/>
</dbReference>
<evidence type="ECO:0000313" key="7">
    <source>
        <dbReference type="EMBL" id="WFC98930.1"/>
    </source>
</evidence>
<feature type="compositionally biased region" description="Low complexity" evidence="3">
    <location>
        <begin position="688"/>
        <end position="707"/>
    </location>
</feature>
<feature type="compositionally biased region" description="Polar residues" evidence="3">
    <location>
        <begin position="708"/>
        <end position="725"/>
    </location>
</feature>
<gene>
    <name evidence="7" type="ORF">MYAM1_001663</name>
</gene>
<dbReference type="InterPro" id="IPR001660">
    <property type="entry name" value="SAM"/>
</dbReference>
<feature type="compositionally biased region" description="Polar residues" evidence="3">
    <location>
        <begin position="775"/>
        <end position="818"/>
    </location>
</feature>
<dbReference type="Pfam" id="PF00018">
    <property type="entry name" value="SH3_1"/>
    <property type="match status" value="1"/>
</dbReference>
<sequence length="1118" mass="118528">MAAGASEYVYALYNFDAENPDEVSFKVGEQIAIVEKDDAYGDGWFQGINLRGDTGLFPFSYTTYDRAAAQKMLDGSAVVSAPENVKSTEMAYADDPARQAQQPRDAPQFSSANANANALSSDAPKQQPNTQTGADQPGVMRSTMADIDNAITELHSEDNGRKSQAGSVTTDNGLDNENAEHDYAARAAARAALAKNAQKSLAAQATQNQDGDGPWRTGSLDTDDGGRDPSNALNNVRHISLGTGVTPLAYLEMSDDSEDDADDADDDDADVTADSRAFDAQSTMYSSNEPSTQHDTSSGVLNSVAAKVAAPVAAAAGAVGSAVGLSTSPSTTTEPIAQQDSRAMPSATSGLMDTQSASSAFPATQPKTLESIPEMPREFDTKSNPIPSQTSAPKADPSPILSQESEQELSLPGGFVPDRQVSTKQSEPRSARDSIQTQMPPAHAQVPETPPLDVPVSTTQSTSPAIGSHGVQKGSLNDSTSLPVSDIQDPFQEKKGTSATQNSMWPTVSSAQMASTSPSNLATSDSVRTPAVAPVPAAFSTSAASPPQKESAQPHAMQSPDFSASNGVPSTNPEDWTVEQVVAWAKSKKYDQQTIDKLIEHEISGDALLAMDINLLKEIEIVAFGRRFHLANGIKELRAQAAGTTVSAMTSPVTTSSATLGAQSAPASAPLTSASSATRSTTPPPVSAPYLSSSSSTYPTAPSTASARENSIATPPTSDWSPYNAGIPTSPSYLGGNAKGVRAEPLYLSGMNLGGNFQLAPPAHFNGASNAQAIPSSVSSNMQSSIRAVEPSTMSTPKKQDATLQSLPSTSPRLSQSAKYVEDYSTDAKPSLPTTQSSTDVLGSRPERPARKTSTSSSSSRRLNFPDVGRNMFGSRKEQLTSADSTPIKPSRAQGPNKAQISLPVSNSDYVAPGGAAAAGLNTIRRSSMEGPAVPAKSSAYDSSPLVLHKIAPVEMQGWIKKKGERYNAWNSRYIALKGHDLIILRDPAAEKVKGHINLRGYKVVSDENTSFGRYGFKIIHETERPHFFSMDDPVTLRNWMKNIMKASIDRDLSQPVISSYSNPTISLEEARRRKPRPPSPGSRQRAQMDNVREGRDQLTAKDENVLYSLDRGMQTRR</sequence>
<dbReference type="SUPFAM" id="SSF50729">
    <property type="entry name" value="PH domain-like"/>
    <property type="match status" value="1"/>
</dbReference>
<evidence type="ECO:0000256" key="3">
    <source>
        <dbReference type="SAM" id="MobiDB-lite"/>
    </source>
</evidence>
<evidence type="ECO:0000256" key="1">
    <source>
        <dbReference type="ARBA" id="ARBA00022443"/>
    </source>
</evidence>
<feature type="compositionally biased region" description="Polar residues" evidence="3">
    <location>
        <begin position="560"/>
        <end position="573"/>
    </location>
</feature>
<evidence type="ECO:0000313" key="8">
    <source>
        <dbReference type="Proteomes" id="UP001219567"/>
    </source>
</evidence>
<feature type="compositionally biased region" description="Polar residues" evidence="3">
    <location>
        <begin position="497"/>
        <end position="527"/>
    </location>
</feature>
<dbReference type="SMART" id="SM00233">
    <property type="entry name" value="PH"/>
    <property type="match status" value="1"/>
</dbReference>
<dbReference type="InterPro" id="IPR051566">
    <property type="entry name" value="CNKSR"/>
</dbReference>
<evidence type="ECO:0000256" key="2">
    <source>
        <dbReference type="PROSITE-ProRule" id="PRU00192"/>
    </source>
</evidence>
<feature type="compositionally biased region" description="Polar residues" evidence="3">
    <location>
        <begin position="474"/>
        <end position="483"/>
    </location>
</feature>
<dbReference type="SMART" id="SM00454">
    <property type="entry name" value="SAM"/>
    <property type="match status" value="1"/>
</dbReference>
<feature type="compositionally biased region" description="Polar residues" evidence="3">
    <location>
        <begin position="325"/>
        <end position="368"/>
    </location>
</feature>
<feature type="compositionally biased region" description="Polar residues" evidence="3">
    <location>
        <begin position="123"/>
        <end position="134"/>
    </location>
</feature>
<dbReference type="SUPFAM" id="SSF47769">
    <property type="entry name" value="SAM/Pointed domain"/>
    <property type="match status" value="1"/>
</dbReference>
<feature type="compositionally biased region" description="Low complexity" evidence="3">
    <location>
        <begin position="98"/>
        <end position="121"/>
    </location>
</feature>
<feature type="compositionally biased region" description="Low complexity" evidence="3">
    <location>
        <begin position="662"/>
        <end position="681"/>
    </location>
</feature>
<accession>A0AAJ5YTE0</accession>
<dbReference type="SUPFAM" id="SSF50044">
    <property type="entry name" value="SH3-domain"/>
    <property type="match status" value="1"/>
</dbReference>
<dbReference type="PROSITE" id="PS50003">
    <property type="entry name" value="PH_DOMAIN"/>
    <property type="match status" value="1"/>
</dbReference>
<feature type="region of interest" description="Disordered" evidence="3">
    <location>
        <begin position="280"/>
        <end position="299"/>
    </location>
</feature>
<feature type="region of interest" description="Disordered" evidence="3">
    <location>
        <begin position="1064"/>
        <end position="1118"/>
    </location>
</feature>
<feature type="region of interest" description="Disordered" evidence="3">
    <location>
        <begin position="775"/>
        <end position="899"/>
    </location>
</feature>
<dbReference type="Pfam" id="PF00169">
    <property type="entry name" value="PH"/>
    <property type="match status" value="1"/>
</dbReference>
<feature type="region of interest" description="Disordered" evidence="3">
    <location>
        <begin position="154"/>
        <end position="176"/>
    </location>
</feature>
<dbReference type="SMART" id="SM00326">
    <property type="entry name" value="SH3"/>
    <property type="match status" value="1"/>
</dbReference>
<keyword evidence="1 2" id="KW-0728">SH3 domain</keyword>
<feature type="domain" description="PH" evidence="5">
    <location>
        <begin position="953"/>
        <end position="1049"/>
    </location>
</feature>
<dbReference type="PANTHER" id="PTHR12844">
    <property type="entry name" value="CONNECTOR ENCHANCER OF KINASE SUPPRESSOR OF RAS"/>
    <property type="match status" value="1"/>
</dbReference>
<proteinExistence type="predicted"/>
<feature type="compositionally biased region" description="Low complexity" evidence="3">
    <location>
        <begin position="529"/>
        <end position="547"/>
    </location>
</feature>
<dbReference type="PROSITE" id="PS50105">
    <property type="entry name" value="SAM_DOMAIN"/>
    <property type="match status" value="1"/>
</dbReference>
<feature type="region of interest" description="Disordered" evidence="3">
    <location>
        <begin position="199"/>
        <end position="238"/>
    </location>
</feature>
<dbReference type="InterPro" id="IPR013761">
    <property type="entry name" value="SAM/pointed_sf"/>
</dbReference>
<feature type="compositionally biased region" description="Polar residues" evidence="3">
    <location>
        <begin position="162"/>
        <end position="175"/>
    </location>
</feature>
<feature type="compositionally biased region" description="Basic and acidic residues" evidence="3">
    <location>
        <begin position="1091"/>
        <end position="1105"/>
    </location>
</feature>
<reference evidence="7 8" key="1">
    <citation type="submission" date="2023-03" db="EMBL/GenBank/DDBJ databases">
        <title>Mating type loci evolution in Malassezia.</title>
        <authorList>
            <person name="Coelho M.A."/>
        </authorList>
    </citation>
    <scope>NUCLEOTIDE SEQUENCE [LARGE SCALE GENOMIC DNA]</scope>
    <source>
        <strain evidence="7 8">CBS 9725</strain>
    </source>
</reference>
<dbReference type="InterPro" id="IPR001849">
    <property type="entry name" value="PH_domain"/>
</dbReference>
<dbReference type="Proteomes" id="UP001219567">
    <property type="component" value="Chromosome 2"/>
</dbReference>
<organism evidence="7 8">
    <name type="scientific">Malassezia yamatoensis</name>
    <dbReference type="NCBI Taxonomy" id="253288"/>
    <lineage>
        <taxon>Eukaryota</taxon>
        <taxon>Fungi</taxon>
        <taxon>Dikarya</taxon>
        <taxon>Basidiomycota</taxon>
        <taxon>Ustilaginomycotina</taxon>
        <taxon>Malasseziomycetes</taxon>
        <taxon>Malasseziales</taxon>
        <taxon>Malasseziaceae</taxon>
        <taxon>Malassezia</taxon>
    </lineage>
</organism>
<dbReference type="InterPro" id="IPR011993">
    <property type="entry name" value="PH-like_dom_sf"/>
</dbReference>
<dbReference type="CDD" id="cd09535">
    <property type="entry name" value="SAM_BOI-like_fungal"/>
    <property type="match status" value="1"/>
</dbReference>
<dbReference type="InterPro" id="IPR001452">
    <property type="entry name" value="SH3_domain"/>
</dbReference>
<feature type="region of interest" description="Disordered" evidence="3">
    <location>
        <begin position="316"/>
        <end position="573"/>
    </location>
</feature>
<dbReference type="Gene3D" id="2.30.30.40">
    <property type="entry name" value="SH3 Domains"/>
    <property type="match status" value="1"/>
</dbReference>
<name>A0AAJ5YTE0_9BASI</name>